<sequence length="255" mass="29202">MDYLRQLNAFENWLEYNELGAGPQLLWYKLMVIANRSGWQSELSIANTRLQAMTKTSEKTLINNRNQLIQNGLLQYKKRGRTKAGVYIITDLTGNYSVKTTVESPSTGNITVDSKVNQKVKREVNHSVDSTVNSSAYINNTKQNNNISPTTPKMAKSAELESDFEKLWNLYPRKERKADAFKAYKKAIKAGTTNKEIQDGIVAYTRSVANIDKQYIAQGGTWFNQQRWQDVVDEPVHHTQGFQDNYDEVMKAYEQ</sequence>
<accession>A0A511J590</accession>
<comment type="caution">
    <text evidence="1">The sequence shown here is derived from an EMBL/GenBank/DDBJ whole genome shotgun (WGS) entry which is preliminary data.</text>
</comment>
<dbReference type="AlphaFoldDB" id="A0A511J590"/>
<name>A0A511J590_9ENTE</name>
<dbReference type="Proteomes" id="UP000321830">
    <property type="component" value="Unassembled WGS sequence"/>
</dbReference>
<organism evidence="1 2">
    <name type="scientific">Enterococcus villorum</name>
    <dbReference type="NCBI Taxonomy" id="112904"/>
    <lineage>
        <taxon>Bacteria</taxon>
        <taxon>Bacillati</taxon>
        <taxon>Bacillota</taxon>
        <taxon>Bacilli</taxon>
        <taxon>Lactobacillales</taxon>
        <taxon>Enterococcaceae</taxon>
        <taxon>Enterococcus</taxon>
    </lineage>
</organism>
<protein>
    <recommendedName>
        <fullName evidence="3">DNA replication protein DnaD</fullName>
    </recommendedName>
</protein>
<proteinExistence type="predicted"/>
<reference evidence="1 2" key="1">
    <citation type="submission" date="2019-07" db="EMBL/GenBank/DDBJ databases">
        <title>Whole genome shotgun sequence of Enterococcus villorum NBRC 100699.</title>
        <authorList>
            <person name="Hosoyama A."/>
            <person name="Uohara A."/>
            <person name="Ohji S."/>
            <person name="Ichikawa N."/>
        </authorList>
    </citation>
    <scope>NUCLEOTIDE SEQUENCE [LARGE SCALE GENOMIC DNA]</scope>
    <source>
        <strain evidence="1 2">NBRC 100699</strain>
    </source>
</reference>
<evidence type="ECO:0000313" key="1">
    <source>
        <dbReference type="EMBL" id="GEL93160.1"/>
    </source>
</evidence>
<evidence type="ECO:0008006" key="3">
    <source>
        <dbReference type="Google" id="ProtNLM"/>
    </source>
</evidence>
<gene>
    <name evidence="1" type="ORF">EVI01_24970</name>
</gene>
<dbReference type="EMBL" id="BJWF01000052">
    <property type="protein sequence ID" value="GEL93160.1"/>
    <property type="molecule type" value="Genomic_DNA"/>
</dbReference>
<evidence type="ECO:0000313" key="2">
    <source>
        <dbReference type="Proteomes" id="UP000321830"/>
    </source>
</evidence>